<keyword evidence="3" id="KW-1185">Reference proteome</keyword>
<dbReference type="EMBL" id="REGN01003341">
    <property type="protein sequence ID" value="RNA23164.1"/>
    <property type="molecule type" value="Genomic_DNA"/>
</dbReference>
<dbReference type="Proteomes" id="UP000276133">
    <property type="component" value="Unassembled WGS sequence"/>
</dbReference>
<sequence>MSDPLSSSKLNPSAVEFVPSFLQNRNFQPPSFQSDVDPFEMEARCEAVVEILQDDRIRDQLNPAAQQAASPKSPPQEAIENACEEEDMMEMMAMQEECRLEMMKFYIQSQNPNLFEEIYHDVSYPEKLLEPKKKTEKEVKVEKAKDAIVNDLNTSSPDYIPKKMSQLDINK</sequence>
<dbReference type="OrthoDB" id="10452712at2759"/>
<protein>
    <submittedName>
        <fullName evidence="2">Uncharacterized protein</fullName>
    </submittedName>
</protein>
<dbReference type="AlphaFoldDB" id="A0A3M7RI95"/>
<gene>
    <name evidence="2" type="ORF">BpHYR1_005582</name>
</gene>
<comment type="caution">
    <text evidence="2">The sequence shown here is derived from an EMBL/GenBank/DDBJ whole genome shotgun (WGS) entry which is preliminary data.</text>
</comment>
<name>A0A3M7RI95_BRAPC</name>
<evidence type="ECO:0000313" key="2">
    <source>
        <dbReference type="EMBL" id="RNA23164.1"/>
    </source>
</evidence>
<dbReference type="Pfam" id="PF07145">
    <property type="entry name" value="PAM2"/>
    <property type="match status" value="1"/>
</dbReference>
<evidence type="ECO:0000313" key="3">
    <source>
        <dbReference type="Proteomes" id="UP000276133"/>
    </source>
</evidence>
<dbReference type="InterPro" id="IPR009818">
    <property type="entry name" value="PAM2_motif"/>
</dbReference>
<accession>A0A3M7RI95</accession>
<proteinExistence type="predicted"/>
<organism evidence="2 3">
    <name type="scientific">Brachionus plicatilis</name>
    <name type="common">Marine rotifer</name>
    <name type="synonym">Brachionus muelleri</name>
    <dbReference type="NCBI Taxonomy" id="10195"/>
    <lineage>
        <taxon>Eukaryota</taxon>
        <taxon>Metazoa</taxon>
        <taxon>Spiralia</taxon>
        <taxon>Gnathifera</taxon>
        <taxon>Rotifera</taxon>
        <taxon>Eurotatoria</taxon>
        <taxon>Monogononta</taxon>
        <taxon>Pseudotrocha</taxon>
        <taxon>Ploima</taxon>
        <taxon>Brachionidae</taxon>
        <taxon>Brachionus</taxon>
    </lineage>
</organism>
<evidence type="ECO:0000256" key="1">
    <source>
        <dbReference type="SAM" id="MobiDB-lite"/>
    </source>
</evidence>
<reference evidence="2 3" key="1">
    <citation type="journal article" date="2018" name="Sci. Rep.">
        <title>Genomic signatures of local adaptation to the degree of environmental predictability in rotifers.</title>
        <authorList>
            <person name="Franch-Gras L."/>
            <person name="Hahn C."/>
            <person name="Garcia-Roger E.M."/>
            <person name="Carmona M.J."/>
            <person name="Serra M."/>
            <person name="Gomez A."/>
        </authorList>
    </citation>
    <scope>NUCLEOTIDE SEQUENCE [LARGE SCALE GENOMIC DNA]</scope>
    <source>
        <strain evidence="2">HYR1</strain>
    </source>
</reference>
<feature type="region of interest" description="Disordered" evidence="1">
    <location>
        <begin position="152"/>
        <end position="171"/>
    </location>
</feature>